<dbReference type="InterPro" id="IPR029787">
    <property type="entry name" value="Nucleotide_cyclase"/>
</dbReference>
<evidence type="ECO:0000259" key="3">
    <source>
        <dbReference type="PROSITE" id="PS50112"/>
    </source>
</evidence>
<dbReference type="PROSITE" id="PS50883">
    <property type="entry name" value="EAL"/>
    <property type="match status" value="1"/>
</dbReference>
<dbReference type="InterPro" id="IPR052155">
    <property type="entry name" value="Biofilm_reg_signaling"/>
</dbReference>
<organism evidence="6 7">
    <name type="scientific">Geoalkalibacter halelectricus</name>
    <dbReference type="NCBI Taxonomy" id="2847045"/>
    <lineage>
        <taxon>Bacteria</taxon>
        <taxon>Pseudomonadati</taxon>
        <taxon>Thermodesulfobacteriota</taxon>
        <taxon>Desulfuromonadia</taxon>
        <taxon>Desulfuromonadales</taxon>
        <taxon>Geoalkalibacteraceae</taxon>
        <taxon>Geoalkalibacter</taxon>
    </lineage>
</organism>
<dbReference type="Gene3D" id="3.30.450.20">
    <property type="entry name" value="PAS domain"/>
    <property type="match status" value="1"/>
</dbReference>
<dbReference type="SUPFAM" id="SSF55785">
    <property type="entry name" value="PYP-like sensor domain (PAS domain)"/>
    <property type="match status" value="1"/>
</dbReference>
<dbReference type="Pfam" id="PF00563">
    <property type="entry name" value="EAL"/>
    <property type="match status" value="1"/>
</dbReference>
<feature type="modified residue" description="4-aspartylphosphate" evidence="1">
    <location>
        <position position="185"/>
    </location>
</feature>
<dbReference type="PROSITE" id="PS50112">
    <property type="entry name" value="PAS"/>
    <property type="match status" value="1"/>
</dbReference>
<dbReference type="Pfam" id="PF00072">
    <property type="entry name" value="Response_reg"/>
    <property type="match status" value="2"/>
</dbReference>
<gene>
    <name evidence="6" type="ORF">L9S41_03090</name>
</gene>
<evidence type="ECO:0000259" key="4">
    <source>
        <dbReference type="PROSITE" id="PS50883"/>
    </source>
</evidence>
<dbReference type="PROSITE" id="PS50887">
    <property type="entry name" value="GGDEF"/>
    <property type="match status" value="1"/>
</dbReference>
<dbReference type="SMART" id="SM00052">
    <property type="entry name" value="EAL"/>
    <property type="match status" value="1"/>
</dbReference>
<dbReference type="Pfam" id="PF00989">
    <property type="entry name" value="PAS"/>
    <property type="match status" value="1"/>
</dbReference>
<dbReference type="Gene3D" id="3.40.50.2300">
    <property type="match status" value="2"/>
</dbReference>
<dbReference type="InterPro" id="IPR000160">
    <property type="entry name" value="GGDEF_dom"/>
</dbReference>
<keyword evidence="1" id="KW-0597">Phosphoprotein</keyword>
<feature type="modified residue" description="4-aspartylphosphate" evidence="1">
    <location>
        <position position="57"/>
    </location>
</feature>
<dbReference type="CDD" id="cd00156">
    <property type="entry name" value="REC"/>
    <property type="match status" value="2"/>
</dbReference>
<feature type="domain" description="GGDEF" evidence="5">
    <location>
        <begin position="435"/>
        <end position="569"/>
    </location>
</feature>
<dbReference type="InterPro" id="IPR043128">
    <property type="entry name" value="Rev_trsase/Diguanyl_cyclase"/>
</dbReference>
<dbReference type="SMART" id="SM00091">
    <property type="entry name" value="PAS"/>
    <property type="match status" value="1"/>
</dbReference>
<feature type="domain" description="Response regulatory" evidence="2">
    <location>
        <begin position="7"/>
        <end position="126"/>
    </location>
</feature>
<dbReference type="CDD" id="cd01949">
    <property type="entry name" value="GGDEF"/>
    <property type="match status" value="1"/>
</dbReference>
<dbReference type="InterPro" id="IPR035919">
    <property type="entry name" value="EAL_sf"/>
</dbReference>
<dbReference type="NCBIfam" id="TIGR00229">
    <property type="entry name" value="sensory_box"/>
    <property type="match status" value="1"/>
</dbReference>
<feature type="domain" description="EAL" evidence="4">
    <location>
        <begin position="580"/>
        <end position="825"/>
    </location>
</feature>
<keyword evidence="7" id="KW-1185">Reference proteome</keyword>
<dbReference type="PANTHER" id="PTHR44757">
    <property type="entry name" value="DIGUANYLATE CYCLASE DGCP"/>
    <property type="match status" value="1"/>
</dbReference>
<dbReference type="SUPFAM" id="SSF141868">
    <property type="entry name" value="EAL domain-like"/>
    <property type="match status" value="1"/>
</dbReference>
<dbReference type="Gene3D" id="3.30.70.270">
    <property type="match status" value="1"/>
</dbReference>
<dbReference type="SMART" id="SM00267">
    <property type="entry name" value="GGDEF"/>
    <property type="match status" value="1"/>
</dbReference>
<dbReference type="RefSeq" id="WP_260748756.1">
    <property type="nucleotide sequence ID" value="NZ_CP092109.1"/>
</dbReference>
<dbReference type="InterPro" id="IPR013767">
    <property type="entry name" value="PAS_fold"/>
</dbReference>
<dbReference type="CDD" id="cd01948">
    <property type="entry name" value="EAL"/>
    <property type="match status" value="1"/>
</dbReference>
<feature type="domain" description="PAS" evidence="3">
    <location>
        <begin position="279"/>
        <end position="348"/>
    </location>
</feature>
<dbReference type="SUPFAM" id="SSF52172">
    <property type="entry name" value="CheY-like"/>
    <property type="match status" value="2"/>
</dbReference>
<protein>
    <submittedName>
        <fullName evidence="6">EAL domain-containing protein</fullName>
    </submittedName>
</protein>
<evidence type="ECO:0000259" key="2">
    <source>
        <dbReference type="PROSITE" id="PS50110"/>
    </source>
</evidence>
<sequence>MIANHSHILLVNSEAEIRATLRALLEDAGHAKISEGSCGLSASRVLRNVAVDLLITDIEMPDLDGWRLARLLRSGVFKCKSDIPIIVVAKTWCERIAETTAREFGVNAMVALDHHWQLPQVVRNCLVMPGEAFRNPSVLVVEDTPDTAQIAQRVLSRRFDVEIAEDGPSGLAAWMARRHDLVLLDTMLPGMSGPQVLREIMKIDRSQAVVAMTAFSSVELAEELMLQGAADFIAKPFMADQLRRVCELAVRREDYLVSNSQFAARVDALKQSTEAYRIISEAHQRLLANLRTVVIELDQDGKICFLNQAWTELTGFTLEESLHQPLALFLPSSEEERTNWFEPLLSGKIHQLQGEMCLRDNQGGILWVDCRLDASTSEAGKRSIFGCLDDISEHKSIQKQLAFLSMHDQVTGLYNRHYFEGALRRLAVRSARDKSKHALLCLDIDHFKVINDNFGHQQGDLILREIGASLLGRLRQSDVLCRLGGDEYAILIPHADQAQALMVAAEVAQVIQQHPLTLSDRQSFELSCSIGISEINGHGATPEDYLKQADMALYAAKRQGRNRIRVYDPMDRENDALSLSLNWASRLRHAIENDRLLLHFQPILHIASGKITHYEALVRLDVPGQGIAKPGEFIPALERAGEMTLLDHAVIKLAVRHLKNHPRLRRIAVNLSAQSFNDGDLVPLIEEQLRAQKVDPRRLMFELTENAGISNISATQRMIAQIKQLGCDFALDDFGTGFSTFGFLKQFPADFIKVDGSFIRHLDRDPIDQVLVKSICEVATNLGKQTIAEFVHNDVVLNLVTQLGIDYAQGFHIGQPQPVEDLQLP</sequence>
<dbReference type="InterPro" id="IPR001633">
    <property type="entry name" value="EAL_dom"/>
</dbReference>
<dbReference type="Proteomes" id="UP001060414">
    <property type="component" value="Chromosome"/>
</dbReference>
<evidence type="ECO:0000313" key="7">
    <source>
        <dbReference type="Proteomes" id="UP001060414"/>
    </source>
</evidence>
<accession>A0ABY5ZPG0</accession>
<dbReference type="NCBIfam" id="TIGR00254">
    <property type="entry name" value="GGDEF"/>
    <property type="match status" value="1"/>
</dbReference>
<proteinExistence type="predicted"/>
<reference evidence="6" key="1">
    <citation type="journal article" date="2022" name="Environ. Microbiol.">
        <title>Geoalkalibacter halelectricus SAP #1 sp. nov. possessing extracellular electron transfer and mineral#reducing capabilities from a haloalkaline environment.</title>
        <authorList>
            <person name="Yadav S."/>
            <person name="Singh R."/>
            <person name="Sundharam S.S."/>
            <person name="Chaudhary S."/>
            <person name="Krishnamurthi S."/>
            <person name="Patil S.A."/>
        </authorList>
    </citation>
    <scope>NUCLEOTIDE SEQUENCE</scope>
    <source>
        <strain evidence="6">SAP-1</strain>
    </source>
</reference>
<dbReference type="PROSITE" id="PS50110">
    <property type="entry name" value="RESPONSE_REGULATORY"/>
    <property type="match status" value="2"/>
</dbReference>
<dbReference type="Gene3D" id="3.20.20.450">
    <property type="entry name" value="EAL domain"/>
    <property type="match status" value="1"/>
</dbReference>
<evidence type="ECO:0000256" key="1">
    <source>
        <dbReference type="PROSITE-ProRule" id="PRU00169"/>
    </source>
</evidence>
<dbReference type="InterPro" id="IPR000014">
    <property type="entry name" value="PAS"/>
</dbReference>
<dbReference type="InterPro" id="IPR001789">
    <property type="entry name" value="Sig_transdc_resp-reg_receiver"/>
</dbReference>
<dbReference type="CDD" id="cd00130">
    <property type="entry name" value="PAS"/>
    <property type="match status" value="1"/>
</dbReference>
<dbReference type="InterPro" id="IPR011006">
    <property type="entry name" value="CheY-like_superfamily"/>
</dbReference>
<dbReference type="PANTHER" id="PTHR44757:SF4">
    <property type="entry name" value="DIGUANYLATE CYCLASE DGCE-RELATED"/>
    <property type="match status" value="1"/>
</dbReference>
<dbReference type="SUPFAM" id="SSF55073">
    <property type="entry name" value="Nucleotide cyclase"/>
    <property type="match status" value="1"/>
</dbReference>
<name>A0ABY5ZPG0_9BACT</name>
<dbReference type="SMART" id="SM00448">
    <property type="entry name" value="REC"/>
    <property type="match status" value="2"/>
</dbReference>
<dbReference type="Pfam" id="PF00990">
    <property type="entry name" value="GGDEF"/>
    <property type="match status" value="1"/>
</dbReference>
<evidence type="ECO:0000313" key="6">
    <source>
        <dbReference type="EMBL" id="UWZ80399.1"/>
    </source>
</evidence>
<dbReference type="EMBL" id="CP092109">
    <property type="protein sequence ID" value="UWZ80399.1"/>
    <property type="molecule type" value="Genomic_DNA"/>
</dbReference>
<feature type="domain" description="Response regulatory" evidence="2">
    <location>
        <begin position="137"/>
        <end position="250"/>
    </location>
</feature>
<evidence type="ECO:0000259" key="5">
    <source>
        <dbReference type="PROSITE" id="PS50887"/>
    </source>
</evidence>
<dbReference type="InterPro" id="IPR035965">
    <property type="entry name" value="PAS-like_dom_sf"/>
</dbReference>